<proteinExistence type="predicted"/>
<reference evidence="2" key="1">
    <citation type="submission" date="2021-01" db="EMBL/GenBank/DDBJ databases">
        <title>Whole genome shotgun sequence of Dactylosporangium siamense NBRC 106093.</title>
        <authorList>
            <person name="Komaki H."/>
            <person name="Tamura T."/>
        </authorList>
    </citation>
    <scope>NUCLEOTIDE SEQUENCE</scope>
    <source>
        <strain evidence="2">NBRC 106093</strain>
    </source>
</reference>
<dbReference type="Pfam" id="PF01636">
    <property type="entry name" value="APH"/>
    <property type="match status" value="1"/>
</dbReference>
<dbReference type="Proteomes" id="UP000660611">
    <property type="component" value="Unassembled WGS sequence"/>
</dbReference>
<evidence type="ECO:0000259" key="1">
    <source>
        <dbReference type="Pfam" id="PF01636"/>
    </source>
</evidence>
<organism evidence="2 3">
    <name type="scientific">Dactylosporangium siamense</name>
    <dbReference type="NCBI Taxonomy" id="685454"/>
    <lineage>
        <taxon>Bacteria</taxon>
        <taxon>Bacillati</taxon>
        <taxon>Actinomycetota</taxon>
        <taxon>Actinomycetes</taxon>
        <taxon>Micromonosporales</taxon>
        <taxon>Micromonosporaceae</taxon>
        <taxon>Dactylosporangium</taxon>
    </lineage>
</organism>
<dbReference type="SUPFAM" id="SSF56112">
    <property type="entry name" value="Protein kinase-like (PK-like)"/>
    <property type="match status" value="1"/>
</dbReference>
<evidence type="ECO:0000313" key="3">
    <source>
        <dbReference type="Proteomes" id="UP000660611"/>
    </source>
</evidence>
<dbReference type="InterPro" id="IPR002575">
    <property type="entry name" value="Aminoglycoside_PTrfase"/>
</dbReference>
<feature type="domain" description="Aminoglycoside phosphotransferase" evidence="1">
    <location>
        <begin position="32"/>
        <end position="240"/>
    </location>
</feature>
<comment type="caution">
    <text evidence="2">The sequence shown here is derived from an EMBL/GenBank/DDBJ whole genome shotgun (WGS) entry which is preliminary data.</text>
</comment>
<evidence type="ECO:0000313" key="2">
    <source>
        <dbReference type="EMBL" id="GIG47112.1"/>
    </source>
</evidence>
<dbReference type="Gene3D" id="3.90.1200.10">
    <property type="match status" value="1"/>
</dbReference>
<accession>A0A919U9P2</accession>
<dbReference type="InterPro" id="IPR011009">
    <property type="entry name" value="Kinase-like_dom_sf"/>
</dbReference>
<gene>
    <name evidence="2" type="ORF">Dsi01nite_051530</name>
</gene>
<keyword evidence="3" id="KW-1185">Reference proteome</keyword>
<name>A0A919U9P2_9ACTN</name>
<sequence length="348" mass="37036">MPHGHDLLISEAIRAELGAPVLVRRLDSSPRSDVSLVEFDGAPAIVKHITGGPDAADRFHNEVTALRLAGQVRPSPVAALLAADPAARVLVLEHLQRGSPAEVRWSVEYAVALARLHSAPIAGLPPYRGAAPDDIDAFLSLAQRLDVPVPASAAAELRAVLARLDGDAAGSLLHGDPCPDNAVLTDDGIRFVDLEGAQRGPAMVELAYLRIGFPTCWCVTALPPAQVTAAEAAYHDTRRSLGHPATGGDLTDACVSWLIQGDALVQRAARRGIDHWAALTRGDWKWGTATARERLLHRLDVVATMTAGHAQLSGVAALTDAMRSLVRQRWPRLSTLPMARNNPLTLGD</sequence>
<protein>
    <recommendedName>
        <fullName evidence="1">Aminoglycoside phosphotransferase domain-containing protein</fullName>
    </recommendedName>
</protein>
<dbReference type="EMBL" id="BONQ01000081">
    <property type="protein sequence ID" value="GIG47112.1"/>
    <property type="molecule type" value="Genomic_DNA"/>
</dbReference>
<dbReference type="AlphaFoldDB" id="A0A919U9P2"/>